<dbReference type="InterPro" id="IPR041673">
    <property type="entry name" value="TetR_C_23"/>
</dbReference>
<evidence type="ECO:0000256" key="2">
    <source>
        <dbReference type="PROSITE-ProRule" id="PRU00335"/>
    </source>
</evidence>
<dbReference type="EMBL" id="CP048222">
    <property type="protein sequence ID" value="QHT68532.1"/>
    <property type="molecule type" value="Genomic_DNA"/>
</dbReference>
<evidence type="ECO:0000256" key="1">
    <source>
        <dbReference type="ARBA" id="ARBA00023125"/>
    </source>
</evidence>
<dbReference type="PROSITE" id="PS50977">
    <property type="entry name" value="HTH_TETR_2"/>
    <property type="match status" value="1"/>
</dbReference>
<keyword evidence="5" id="KW-1185">Reference proteome</keyword>
<feature type="DNA-binding region" description="H-T-H motif" evidence="2">
    <location>
        <begin position="24"/>
        <end position="43"/>
    </location>
</feature>
<sequence length="212" mass="25455">MENKEHIQQHYIEYVLEHGRQPVSVFAFAKHLGISEQEFYQHFNSFEGLEQEVWRELFETTRVKVESQEVYMQYSVREKLLSFYYSWIEVLKNNRSFVVYTANKYPGRRFHTASTELYTFRNAFKEFAGELIREGRTTDEIIDRPYLSNRYADGFWMQALFVLNFWIKDQSKNFEQTDVAIEKAVNTSFDLLGRTPLDSIFDFAKFLYQSKN</sequence>
<evidence type="ECO:0000313" key="4">
    <source>
        <dbReference type="EMBL" id="QHT68532.1"/>
    </source>
</evidence>
<organism evidence="4 5">
    <name type="scientific">Rhodocytophaga rosea</name>
    <dbReference type="NCBI Taxonomy" id="2704465"/>
    <lineage>
        <taxon>Bacteria</taxon>
        <taxon>Pseudomonadati</taxon>
        <taxon>Bacteroidota</taxon>
        <taxon>Cytophagia</taxon>
        <taxon>Cytophagales</taxon>
        <taxon>Rhodocytophagaceae</taxon>
        <taxon>Rhodocytophaga</taxon>
    </lineage>
</organism>
<dbReference type="GO" id="GO:0003677">
    <property type="term" value="F:DNA binding"/>
    <property type="evidence" value="ECO:0007669"/>
    <property type="project" value="UniProtKB-UniRule"/>
</dbReference>
<dbReference type="InterPro" id="IPR036271">
    <property type="entry name" value="Tet_transcr_reg_TetR-rel_C_sf"/>
</dbReference>
<accession>A0A6C0GLN0</accession>
<dbReference type="SUPFAM" id="SSF46689">
    <property type="entry name" value="Homeodomain-like"/>
    <property type="match status" value="1"/>
</dbReference>
<proteinExistence type="predicted"/>
<gene>
    <name evidence="4" type="ORF">GXP67_18730</name>
</gene>
<feature type="domain" description="HTH tetR-type" evidence="3">
    <location>
        <begin position="1"/>
        <end position="61"/>
    </location>
</feature>
<reference evidence="4 5" key="1">
    <citation type="submission" date="2020-01" db="EMBL/GenBank/DDBJ databases">
        <authorList>
            <person name="Kim M.K."/>
        </authorList>
    </citation>
    <scope>NUCLEOTIDE SEQUENCE [LARGE SCALE GENOMIC DNA]</scope>
    <source>
        <strain evidence="4 5">172606-1</strain>
    </source>
</reference>
<dbReference type="SUPFAM" id="SSF48498">
    <property type="entry name" value="Tetracyclin repressor-like, C-terminal domain"/>
    <property type="match status" value="1"/>
</dbReference>
<name>A0A6C0GLN0_9BACT</name>
<evidence type="ECO:0000313" key="5">
    <source>
        <dbReference type="Proteomes" id="UP000480178"/>
    </source>
</evidence>
<dbReference type="KEGG" id="rhoz:GXP67_18730"/>
<dbReference type="Proteomes" id="UP000480178">
    <property type="component" value="Chromosome"/>
</dbReference>
<evidence type="ECO:0000259" key="3">
    <source>
        <dbReference type="PROSITE" id="PS50977"/>
    </source>
</evidence>
<dbReference type="Pfam" id="PF17931">
    <property type="entry name" value="TetR_C_23"/>
    <property type="match status" value="1"/>
</dbReference>
<dbReference type="Gene3D" id="1.10.357.10">
    <property type="entry name" value="Tetracycline Repressor, domain 2"/>
    <property type="match status" value="1"/>
</dbReference>
<dbReference type="InterPro" id="IPR001647">
    <property type="entry name" value="HTH_TetR"/>
</dbReference>
<dbReference type="InterPro" id="IPR009057">
    <property type="entry name" value="Homeodomain-like_sf"/>
</dbReference>
<keyword evidence="1 2" id="KW-0238">DNA-binding</keyword>
<dbReference type="RefSeq" id="WP_162444543.1">
    <property type="nucleotide sequence ID" value="NZ_CP048222.1"/>
</dbReference>
<dbReference type="AlphaFoldDB" id="A0A6C0GLN0"/>
<protein>
    <submittedName>
        <fullName evidence="4">TetR/AcrR family transcriptional regulator</fullName>
    </submittedName>
</protein>